<feature type="compositionally biased region" description="Basic and acidic residues" evidence="1">
    <location>
        <begin position="8"/>
        <end position="17"/>
    </location>
</feature>
<dbReference type="AlphaFoldDB" id="A0A3D3R0E2"/>
<feature type="region of interest" description="Disordered" evidence="1">
    <location>
        <begin position="1"/>
        <end position="21"/>
    </location>
</feature>
<organism evidence="2 3">
    <name type="scientific">Gimesia maris</name>
    <dbReference type="NCBI Taxonomy" id="122"/>
    <lineage>
        <taxon>Bacteria</taxon>
        <taxon>Pseudomonadati</taxon>
        <taxon>Planctomycetota</taxon>
        <taxon>Planctomycetia</taxon>
        <taxon>Planctomycetales</taxon>
        <taxon>Planctomycetaceae</taxon>
        <taxon>Gimesia</taxon>
    </lineage>
</organism>
<reference evidence="2 3" key="1">
    <citation type="journal article" date="2018" name="Nat. Biotechnol.">
        <title>A standardized bacterial taxonomy based on genome phylogeny substantially revises the tree of life.</title>
        <authorList>
            <person name="Parks D.H."/>
            <person name="Chuvochina M."/>
            <person name="Waite D.W."/>
            <person name="Rinke C."/>
            <person name="Skarshewski A."/>
            <person name="Chaumeil P.A."/>
            <person name="Hugenholtz P."/>
        </authorList>
    </citation>
    <scope>NUCLEOTIDE SEQUENCE [LARGE SCALE GENOMIC DNA]</scope>
    <source>
        <strain evidence="2">UBA9375</strain>
    </source>
</reference>
<name>A0A3D3R0E2_9PLAN</name>
<evidence type="ECO:0000256" key="1">
    <source>
        <dbReference type="SAM" id="MobiDB-lite"/>
    </source>
</evidence>
<comment type="caution">
    <text evidence="2">The sequence shown here is derived from an EMBL/GenBank/DDBJ whole genome shotgun (WGS) entry which is preliminary data.</text>
</comment>
<evidence type="ECO:0000313" key="3">
    <source>
        <dbReference type="Proteomes" id="UP000263642"/>
    </source>
</evidence>
<proteinExistence type="predicted"/>
<evidence type="ECO:0000313" key="2">
    <source>
        <dbReference type="EMBL" id="HCO22209.1"/>
    </source>
</evidence>
<sequence length="142" mass="15555">MPKMYRAMRKDSDDKPIVDSSGKGLGVRGVPVNGVTDVDLDSEGCVLLNNKGMSVAPRWRDLPIFLISKRLIDKVPGARGSSNLYCFTMGGGNFQDGDVSESLTLRVDSKSHGVICPMSLMRLADYEIELASTREQWGVDED</sequence>
<gene>
    <name evidence="2" type="ORF">DIT97_03750</name>
</gene>
<dbReference type="EMBL" id="DQAY01000023">
    <property type="protein sequence ID" value="HCO22209.1"/>
    <property type="molecule type" value="Genomic_DNA"/>
</dbReference>
<accession>A0A3D3R0E2</accession>
<dbReference type="Proteomes" id="UP000263642">
    <property type="component" value="Unassembled WGS sequence"/>
</dbReference>
<protein>
    <submittedName>
        <fullName evidence="2">Uncharacterized protein</fullName>
    </submittedName>
</protein>